<feature type="signal peptide" evidence="1">
    <location>
        <begin position="1"/>
        <end position="24"/>
    </location>
</feature>
<comment type="caution">
    <text evidence="2">The sequence shown here is derived from an EMBL/GenBank/DDBJ whole genome shotgun (WGS) entry which is preliminary data.</text>
</comment>
<dbReference type="EMBL" id="JBKBDD010000004">
    <property type="protein sequence ID" value="MFN6544476.1"/>
    <property type="molecule type" value="Genomic_DNA"/>
</dbReference>
<feature type="chain" id="PRO_5045970937" description="Lipoprotein" evidence="1">
    <location>
        <begin position="25"/>
        <end position="157"/>
    </location>
</feature>
<keyword evidence="3" id="KW-1185">Reference proteome</keyword>
<evidence type="ECO:0000256" key="1">
    <source>
        <dbReference type="SAM" id="SignalP"/>
    </source>
</evidence>
<dbReference type="Proteomes" id="UP001635816">
    <property type="component" value="Unassembled WGS sequence"/>
</dbReference>
<organism evidence="2 3">
    <name type="scientific">Mycolicibacterium nivoides</name>
    <dbReference type="NCBI Taxonomy" id="2487344"/>
    <lineage>
        <taxon>Bacteria</taxon>
        <taxon>Bacillati</taxon>
        <taxon>Actinomycetota</taxon>
        <taxon>Actinomycetes</taxon>
        <taxon>Mycobacteriales</taxon>
        <taxon>Mycobacteriaceae</taxon>
        <taxon>Mycolicibacterium</taxon>
    </lineage>
</organism>
<dbReference type="RefSeq" id="WP_409543636.1">
    <property type="nucleotide sequence ID" value="NZ_JBKBDD010000004.1"/>
</dbReference>
<proteinExistence type="predicted"/>
<evidence type="ECO:0000313" key="2">
    <source>
        <dbReference type="EMBL" id="MFN6544476.1"/>
    </source>
</evidence>
<sequence>MANQFRVELAITAVTAAALLAACATPNTPAPITSTVTSTIKASAEEQANLDQRSAQIDQREASVAARESQVSQAEHLAKMNTIPSGDGLYLVGSEIQPGTYRTAGAEGCYYAALRGLSGGNSDIRTNQNTDGPAVVEILSSDVGFQVKRCAEWRRLN</sequence>
<dbReference type="PROSITE" id="PS51257">
    <property type="entry name" value="PROKAR_LIPOPROTEIN"/>
    <property type="match status" value="1"/>
</dbReference>
<reference evidence="2 3" key="1">
    <citation type="submission" date="2024-12" db="EMBL/GenBank/DDBJ databases">
        <title>The coexistence of Mycolicibacterium septicum and Mycolicibacterium nivoides in clinical samples.</title>
        <authorList>
            <person name="Wang C."/>
            <person name="Feng Y."/>
            <person name="Zong Z."/>
        </authorList>
    </citation>
    <scope>NUCLEOTIDE SEQUENCE [LARGE SCALE GENOMIC DNA]</scope>
    <source>
        <strain evidence="2 3">120309</strain>
    </source>
</reference>
<protein>
    <recommendedName>
        <fullName evidence="4">Lipoprotein</fullName>
    </recommendedName>
</protein>
<evidence type="ECO:0008006" key="4">
    <source>
        <dbReference type="Google" id="ProtNLM"/>
    </source>
</evidence>
<name>A0ABW9L945_9MYCO</name>
<keyword evidence="1" id="KW-0732">Signal</keyword>
<accession>A0ABW9L945</accession>
<gene>
    <name evidence="2" type="ORF">ACK4CT_14890</name>
</gene>
<evidence type="ECO:0000313" key="3">
    <source>
        <dbReference type="Proteomes" id="UP001635816"/>
    </source>
</evidence>